<sequence>MGWDLSKMSRIENAKARMPVPEVDTLLKLYGVTDPDIISALIDLARDAGKQGWWRAYGDVVSLAYKDFLTLESDAESMHVYAPGLIHGLLQTGTYAREIIAATAMTHTTEEVMALAEVRKMRQAILTRPGNPTKLWAVIHEAALYQRFASYPALMREQLRHLLDMSELPNITIQIMPLNSTPHPGMLGIFEVVRFPQPWPTVVNVENIQGGYFLEGAEDARLFEMAFERIVAAALSVDDSLETIKALLERNMT</sequence>
<protein>
    <submittedName>
        <fullName evidence="2">DNA-binding protein</fullName>
    </submittedName>
</protein>
<organism evidence="2 3">
    <name type="scientific">Streptomyces bingchenggensis (strain BCW-1)</name>
    <dbReference type="NCBI Taxonomy" id="749414"/>
    <lineage>
        <taxon>Bacteria</taxon>
        <taxon>Bacillati</taxon>
        <taxon>Actinomycetota</taxon>
        <taxon>Actinomycetes</taxon>
        <taxon>Kitasatosporales</taxon>
        <taxon>Streptomycetaceae</taxon>
        <taxon>Streptomyces</taxon>
    </lineage>
</organism>
<dbReference type="Proteomes" id="UP000000377">
    <property type="component" value="Chromosome"/>
</dbReference>
<dbReference type="KEGG" id="sbh:SBI_05710"/>
<proteinExistence type="predicted"/>
<reference evidence="2 3" key="1">
    <citation type="journal article" date="2010" name="J. Bacteriol.">
        <title>Genome sequence of the milbemycin-producing bacterium Streptomyces bingchenggensis.</title>
        <authorList>
            <person name="Wang X.J."/>
            <person name="Yan Y.J."/>
            <person name="Zhang B."/>
            <person name="An J."/>
            <person name="Wang J.J."/>
            <person name="Tian J."/>
            <person name="Jiang L."/>
            <person name="Chen Y.H."/>
            <person name="Huang S.X."/>
            <person name="Yin M."/>
            <person name="Zhang J."/>
            <person name="Gao A.L."/>
            <person name="Liu C.X."/>
            <person name="Zhu Z.X."/>
            <person name="Xiang W.S."/>
        </authorList>
    </citation>
    <scope>NUCLEOTIDE SEQUENCE [LARGE SCALE GENOMIC DNA]</scope>
    <source>
        <strain evidence="2 3">BCW-1</strain>
    </source>
</reference>
<name>D7CCU9_STRBB</name>
<gene>
    <name evidence="2" type="ordered locus">SBI_05710</name>
</gene>
<evidence type="ECO:0000313" key="3">
    <source>
        <dbReference type="Proteomes" id="UP000000377"/>
    </source>
</evidence>
<dbReference type="GO" id="GO:0003677">
    <property type="term" value="F:DNA binding"/>
    <property type="evidence" value="ECO:0007669"/>
    <property type="project" value="UniProtKB-KW"/>
</dbReference>
<evidence type="ECO:0000259" key="1">
    <source>
        <dbReference type="Pfam" id="PF19054"/>
    </source>
</evidence>
<dbReference type="STRING" id="749414.SBI_05710"/>
<dbReference type="eggNOG" id="COG1396">
    <property type="taxonomic scope" value="Bacteria"/>
</dbReference>
<dbReference type="EMBL" id="CP002047">
    <property type="protein sequence ID" value="ADI08830.1"/>
    <property type="molecule type" value="Genomic_DNA"/>
</dbReference>
<dbReference type="HOGENOM" id="CLU_055817_1_0_11"/>
<keyword evidence="2" id="KW-0238">DNA-binding</keyword>
<feature type="domain" description="DUF5753" evidence="1">
    <location>
        <begin position="65"/>
        <end position="245"/>
    </location>
</feature>
<evidence type="ECO:0000313" key="2">
    <source>
        <dbReference type="EMBL" id="ADI08830.1"/>
    </source>
</evidence>
<dbReference type="AlphaFoldDB" id="D7CCU9"/>
<dbReference type="InterPro" id="IPR043917">
    <property type="entry name" value="DUF5753"/>
</dbReference>
<dbReference type="PATRIC" id="fig|749414.3.peg.5896"/>
<dbReference type="Pfam" id="PF19054">
    <property type="entry name" value="DUF5753"/>
    <property type="match status" value="1"/>
</dbReference>
<accession>D7CCU9</accession>
<keyword evidence="3" id="KW-1185">Reference proteome</keyword>